<name>A0A644TD09_9ZZZZ</name>
<reference evidence="4" key="1">
    <citation type="submission" date="2019-08" db="EMBL/GenBank/DDBJ databases">
        <authorList>
            <person name="Kucharzyk K."/>
            <person name="Murdoch R.W."/>
            <person name="Higgins S."/>
            <person name="Loffler F."/>
        </authorList>
    </citation>
    <scope>NUCLEOTIDE SEQUENCE</scope>
</reference>
<dbReference type="PRINTS" id="PR00080">
    <property type="entry name" value="SDRFAMILY"/>
</dbReference>
<dbReference type="PANTHER" id="PTHR44196">
    <property type="entry name" value="DEHYDROGENASE/REDUCTASE SDR FAMILY MEMBER 7B"/>
    <property type="match status" value="1"/>
</dbReference>
<gene>
    <name evidence="4" type="primary">hcaB_1</name>
    <name evidence="4" type="ORF">SDC9_10306</name>
</gene>
<dbReference type="InterPro" id="IPR020904">
    <property type="entry name" value="Sc_DH/Rdtase_CS"/>
</dbReference>
<dbReference type="SMART" id="SM00822">
    <property type="entry name" value="PKS_KR"/>
    <property type="match status" value="1"/>
</dbReference>
<feature type="domain" description="Ketoreductase" evidence="3">
    <location>
        <begin position="9"/>
        <end position="193"/>
    </location>
</feature>
<dbReference type="EC" id="1.3.1.87" evidence="4"/>
<dbReference type="GO" id="GO:0016020">
    <property type="term" value="C:membrane"/>
    <property type="evidence" value="ECO:0007669"/>
    <property type="project" value="TreeGrafter"/>
</dbReference>
<dbReference type="Pfam" id="PF00106">
    <property type="entry name" value="adh_short"/>
    <property type="match status" value="1"/>
</dbReference>
<dbReference type="InterPro" id="IPR002347">
    <property type="entry name" value="SDR_fam"/>
</dbReference>
<dbReference type="Gene3D" id="3.40.50.720">
    <property type="entry name" value="NAD(P)-binding Rossmann-like Domain"/>
    <property type="match status" value="1"/>
</dbReference>
<dbReference type="PRINTS" id="PR00081">
    <property type="entry name" value="GDHRDH"/>
</dbReference>
<dbReference type="InterPro" id="IPR057326">
    <property type="entry name" value="KR_dom"/>
</dbReference>
<accession>A0A644TD09</accession>
<dbReference type="PROSITE" id="PS00061">
    <property type="entry name" value="ADH_SHORT"/>
    <property type="match status" value="1"/>
</dbReference>
<evidence type="ECO:0000313" key="4">
    <source>
        <dbReference type="EMBL" id="MPL64649.1"/>
    </source>
</evidence>
<evidence type="ECO:0000259" key="3">
    <source>
        <dbReference type="SMART" id="SM00822"/>
    </source>
</evidence>
<dbReference type="GO" id="GO:0018498">
    <property type="term" value="F:2,3-dihydroxy-2,3-dihydro-phenylpropionate dehydrogenase activity"/>
    <property type="evidence" value="ECO:0007669"/>
    <property type="project" value="UniProtKB-EC"/>
</dbReference>
<comment type="caution">
    <text evidence="4">The sequence shown here is derived from an EMBL/GenBank/DDBJ whole genome shotgun (WGS) entry which is preliminary data.</text>
</comment>
<evidence type="ECO:0000256" key="1">
    <source>
        <dbReference type="ARBA" id="ARBA00006484"/>
    </source>
</evidence>
<sequence>MTKNSFIGKSAWITGASSGLGRALALELGALGAKLILSGRDEVALAHVAQSAGTDARVLAFDLEDDAACGEAANQALAVFGRLDFVVLNAGISQRSLFVNTSKTAFSKIMRTNFISSVEITRAVLPSMLRQRGGSILCVSSLAGLMGAPLRSAYSASKHALAGFFSSVRTEIEGSGVTIHIAYPGFVKTMISHNALKGDGSRHGVLDPLQRNGLDPTAAARKIVKDLARGKLDIRVAMDGKARLALFLSRHVPSLAAKALSRQKRR</sequence>
<dbReference type="InterPro" id="IPR036291">
    <property type="entry name" value="NAD(P)-bd_dom_sf"/>
</dbReference>
<dbReference type="EMBL" id="VSSQ01000025">
    <property type="protein sequence ID" value="MPL64649.1"/>
    <property type="molecule type" value="Genomic_DNA"/>
</dbReference>
<dbReference type="PANTHER" id="PTHR44196:SF1">
    <property type="entry name" value="DEHYDROGENASE_REDUCTASE SDR FAMILY MEMBER 7B"/>
    <property type="match status" value="1"/>
</dbReference>
<proteinExistence type="inferred from homology"/>
<organism evidence="4">
    <name type="scientific">bioreactor metagenome</name>
    <dbReference type="NCBI Taxonomy" id="1076179"/>
    <lineage>
        <taxon>unclassified sequences</taxon>
        <taxon>metagenomes</taxon>
        <taxon>ecological metagenomes</taxon>
    </lineage>
</organism>
<evidence type="ECO:0000256" key="2">
    <source>
        <dbReference type="ARBA" id="ARBA00023002"/>
    </source>
</evidence>
<protein>
    <submittedName>
        <fullName evidence="4">3-phenylpropionate-dihydrodiol/cinnamic acid-dihydrodiol dehydrogenase</fullName>
        <ecNumber evidence="4">1.3.1.87</ecNumber>
    </submittedName>
</protein>
<dbReference type="SUPFAM" id="SSF51735">
    <property type="entry name" value="NAD(P)-binding Rossmann-fold domains"/>
    <property type="match status" value="1"/>
</dbReference>
<dbReference type="AlphaFoldDB" id="A0A644TD09"/>
<comment type="similarity">
    <text evidence="1">Belongs to the short-chain dehydrogenases/reductases (SDR) family.</text>
</comment>
<keyword evidence="2 4" id="KW-0560">Oxidoreductase</keyword>